<protein>
    <submittedName>
        <fullName evidence="3">Uncharacterized protein</fullName>
    </submittedName>
</protein>
<evidence type="ECO:0000256" key="1">
    <source>
        <dbReference type="SAM" id="MobiDB-lite"/>
    </source>
</evidence>
<feature type="compositionally biased region" description="Low complexity" evidence="1">
    <location>
        <begin position="69"/>
        <end position="85"/>
    </location>
</feature>
<keyword evidence="2" id="KW-1133">Transmembrane helix</keyword>
<dbReference type="SMR" id="A0AAP0LQE7"/>
<accession>A0AAP0LQE7</accession>
<proteinExistence type="predicted"/>
<evidence type="ECO:0000313" key="4">
    <source>
        <dbReference type="Proteomes" id="UP001428341"/>
    </source>
</evidence>
<gene>
    <name evidence="3" type="ORF">WN944_028278</name>
</gene>
<comment type="caution">
    <text evidence="3">The sequence shown here is derived from an EMBL/GenBank/DDBJ whole genome shotgun (WGS) entry which is preliminary data.</text>
</comment>
<evidence type="ECO:0000313" key="3">
    <source>
        <dbReference type="EMBL" id="KAK9176264.1"/>
    </source>
</evidence>
<keyword evidence="2" id="KW-0812">Transmembrane</keyword>
<name>A0AAP0LQE7_9ROSI</name>
<evidence type="ECO:0000256" key="2">
    <source>
        <dbReference type="SAM" id="Phobius"/>
    </source>
</evidence>
<dbReference type="AlphaFoldDB" id="A0AAP0LQE7"/>
<keyword evidence="2" id="KW-0472">Membrane</keyword>
<keyword evidence="4" id="KW-1185">Reference proteome</keyword>
<organism evidence="3 4">
    <name type="scientific">Citrus x changshan-huyou</name>
    <dbReference type="NCBI Taxonomy" id="2935761"/>
    <lineage>
        <taxon>Eukaryota</taxon>
        <taxon>Viridiplantae</taxon>
        <taxon>Streptophyta</taxon>
        <taxon>Embryophyta</taxon>
        <taxon>Tracheophyta</taxon>
        <taxon>Spermatophyta</taxon>
        <taxon>Magnoliopsida</taxon>
        <taxon>eudicotyledons</taxon>
        <taxon>Gunneridae</taxon>
        <taxon>Pentapetalae</taxon>
        <taxon>rosids</taxon>
        <taxon>malvids</taxon>
        <taxon>Sapindales</taxon>
        <taxon>Rutaceae</taxon>
        <taxon>Aurantioideae</taxon>
        <taxon>Citrus</taxon>
    </lineage>
</organism>
<feature type="region of interest" description="Disordered" evidence="1">
    <location>
        <begin position="67"/>
        <end position="86"/>
    </location>
</feature>
<feature type="region of interest" description="Disordered" evidence="1">
    <location>
        <begin position="1"/>
        <end position="20"/>
    </location>
</feature>
<dbReference type="EMBL" id="JBCGBO010000025">
    <property type="protein sequence ID" value="KAK9176264.1"/>
    <property type="molecule type" value="Genomic_DNA"/>
</dbReference>
<dbReference type="Proteomes" id="UP001428341">
    <property type="component" value="Unassembled WGS sequence"/>
</dbReference>
<sequence>MKKEETWSARLSPAMAPGNFPKQPEDEIVFMGDKRYGLHGEILMLVLVLAFSVFLVLLVALPCIKRSTSRNSESGSSSGVSASPSIRLQQKRKFSFAFPWLRTPDACCCKRVSATD</sequence>
<feature type="transmembrane region" description="Helical" evidence="2">
    <location>
        <begin position="42"/>
        <end position="64"/>
    </location>
</feature>
<reference evidence="3 4" key="1">
    <citation type="submission" date="2024-05" db="EMBL/GenBank/DDBJ databases">
        <title>Haplotype-resolved chromosome-level genome assembly of Huyou (Citrus changshanensis).</title>
        <authorList>
            <person name="Miao C."/>
            <person name="Chen W."/>
            <person name="Wu Y."/>
            <person name="Wang L."/>
            <person name="Zhao S."/>
            <person name="Grierson D."/>
            <person name="Xu C."/>
            <person name="Chen K."/>
        </authorList>
    </citation>
    <scope>NUCLEOTIDE SEQUENCE [LARGE SCALE GENOMIC DNA]</scope>
    <source>
        <strain evidence="3">01-14</strain>
        <tissue evidence="3">Leaf</tissue>
    </source>
</reference>